<keyword evidence="2" id="KW-0808">Transferase</keyword>
<reference evidence="21" key="1">
    <citation type="submission" date="2021-01" db="EMBL/GenBank/DDBJ databases">
        <authorList>
            <person name="Corre E."/>
            <person name="Pelletier E."/>
            <person name="Niang G."/>
            <person name="Scheremetjew M."/>
            <person name="Finn R."/>
            <person name="Kale V."/>
            <person name="Holt S."/>
            <person name="Cochrane G."/>
            <person name="Meng A."/>
            <person name="Brown T."/>
            <person name="Cohen L."/>
        </authorList>
    </citation>
    <scope>NUCLEOTIDE SEQUENCE</scope>
    <source>
        <strain evidence="21">CCMP 2712</strain>
    </source>
</reference>
<dbReference type="PANTHER" id="PTHR32294:SF4">
    <property type="entry name" value="ERROR-PRONE DNA POLYMERASE"/>
    <property type="match status" value="1"/>
</dbReference>
<evidence type="ECO:0000313" key="18">
    <source>
        <dbReference type="EMBL" id="CAE2314214.1"/>
    </source>
</evidence>
<gene>
    <name evidence="12" type="ORF">GTHE00462_LOCUS23184</name>
    <name evidence="13" type="ORF">GTHE00462_LOCUS23185</name>
    <name evidence="14" type="ORF">GTHE00462_LOCUS23186</name>
    <name evidence="15" type="ORF">GTHE00462_LOCUS23187</name>
    <name evidence="16" type="ORF">GTHE00462_LOCUS23188</name>
    <name evidence="17" type="ORF">GTHE00462_LOCUS23189</name>
    <name evidence="18" type="ORF">GTHE00462_LOCUS23190</name>
    <name evidence="19" type="ORF">GTHE00462_LOCUS23192</name>
    <name evidence="20" type="ORF">GTHE00462_LOCUS23193</name>
    <name evidence="21" type="ORF">GTHE00462_LOCUS23194</name>
    <name evidence="22" type="ORF">GTHE00462_LOCUS23195</name>
    <name evidence="23" type="ORF">GTHE00462_LOCUS23196</name>
    <name evidence="24" type="ORF">GTHE00462_LOCUS23199</name>
    <name evidence="25" type="ORF">GTHE00462_LOCUS23200</name>
    <name evidence="26" type="ORF">GTHE00462_LOCUS23201</name>
    <name evidence="27" type="ORF">GTHE00462_LOCUS23202</name>
    <name evidence="28" type="ORF">GTHE00462_LOCUS23203</name>
</gene>
<dbReference type="GO" id="GO:0006260">
    <property type="term" value="P:DNA replication"/>
    <property type="evidence" value="ECO:0007669"/>
    <property type="project" value="UniProtKB-KW"/>
</dbReference>
<dbReference type="EMBL" id="HBKN01029918">
    <property type="protein sequence ID" value="CAE2314230.1"/>
    <property type="molecule type" value="Transcribed_RNA"/>
</dbReference>
<feature type="signal peptide" evidence="9">
    <location>
        <begin position="1"/>
        <end position="30"/>
    </location>
</feature>
<dbReference type="EMBL" id="HBKN01029900">
    <property type="protein sequence ID" value="CAE2314204.1"/>
    <property type="molecule type" value="Transcribed_RNA"/>
</dbReference>
<feature type="compositionally biased region" description="Basic and acidic residues" evidence="8">
    <location>
        <begin position="220"/>
        <end position="229"/>
    </location>
</feature>
<dbReference type="InterPro" id="IPR011708">
    <property type="entry name" value="DNA_pol3_alpha_NTPase_dom"/>
</dbReference>
<evidence type="ECO:0000256" key="6">
    <source>
        <dbReference type="ARBA" id="ARBA00022932"/>
    </source>
</evidence>
<evidence type="ECO:0000256" key="3">
    <source>
        <dbReference type="ARBA" id="ARBA00022695"/>
    </source>
</evidence>
<dbReference type="PANTHER" id="PTHR32294">
    <property type="entry name" value="DNA POLYMERASE III SUBUNIT ALPHA"/>
    <property type="match status" value="1"/>
</dbReference>
<evidence type="ECO:0000313" key="26">
    <source>
        <dbReference type="EMBL" id="CAE2314229.1"/>
    </source>
</evidence>
<keyword evidence="9" id="KW-0732">Signal</keyword>
<dbReference type="GO" id="GO:0003887">
    <property type="term" value="F:DNA-directed DNA polymerase activity"/>
    <property type="evidence" value="ECO:0007669"/>
    <property type="project" value="UniProtKB-KW"/>
</dbReference>
<dbReference type="EMBL" id="HBKN01029910">
    <property type="protein sequence ID" value="CAE2314220.1"/>
    <property type="molecule type" value="Transcribed_RNA"/>
</dbReference>
<evidence type="ECO:0000313" key="19">
    <source>
        <dbReference type="EMBL" id="CAE2314218.1"/>
    </source>
</evidence>
<evidence type="ECO:0000313" key="21">
    <source>
        <dbReference type="EMBL" id="CAE2314220.1"/>
    </source>
</evidence>
<sequence length="883" mass="98578">MSCRWCGVDVKRLLYMVVLFGPLLQAPSLADISLKGDTFGQACLPIQRAGWSSGGLHSIARDQGEVIRKLPNSDETFILDFGKNKGKKLTEVSKEYISWLVNQQVYKSRPALHAALLSMQIFSKTSQSSSVDKPKEDKGHIKGHQHKESCKASFHDREVLANMPGLDVPHALIAHLPSAQGSASLASDTTVEVGDGEHEEDQADAPDVPSNSPDPFKTVKNSEKAREEAETGVACSHGSKIKVERAWKAAHSHVSGLRKTTITSFFQRTGKVEGLTGVFSFSHTENPATPSPKKIRRSNLLRDELSWIRSTLPPHLRNSSLAPSIVSRFVRPLPCGSATYNERLTAELELIDSLGFEECFLQVLKLLELAEGMPYIVRGSAAGSLVCYMLGITHIDPVKEKMSLSRFMNALRKDLPDIDIDFPHNERDKIFERIFRLFPSQSARISNHVKFRERSAKLESARRLSLHCRIPRGVSPGEFFQGPVKLRYQELASSLVGRFRCYSLHCGGLVILDGGKSHVPEEQLVKETRERPGERKFLDNQVKWDKRDCQERKLFKLDILSNRGLSHLWSISRKHVYEYPADDQQTAKLLQEGDVIGVIFCESPAMKKVLRILAPSNRRELALALGLVRPAAQTARKFGREDLVRGDVALVFDDDVINMLKELLGCSEASAELLRKAFIKGDPSFQLELERGMAVGNFTAMQVRDALLRLANTDKYSFCKSHAMGYAHLSWALAYEKAHSPAAFWKKHVEILLGDSESVYRPWVYKREALLAGASLAEQQQPSLRGGELEPVEQFMRWGVWLGSSFLPGCFFDTSSSVTGEETTAKFRGVWAAGRRYKNKVFFITLGVGNKQFVDLVCDVSNLRVGMEDFDEAASAAFLWGDG</sequence>
<evidence type="ECO:0000256" key="1">
    <source>
        <dbReference type="ARBA" id="ARBA00022490"/>
    </source>
</evidence>
<dbReference type="EMBL" id="HBKN01029899">
    <property type="protein sequence ID" value="CAE2314203.1"/>
    <property type="molecule type" value="Transcribed_RNA"/>
</dbReference>
<evidence type="ECO:0000313" key="14">
    <source>
        <dbReference type="EMBL" id="CAE2314205.1"/>
    </source>
</evidence>
<keyword evidence="4" id="KW-0235">DNA replication</keyword>
<keyword evidence="7" id="KW-0234">DNA repair</keyword>
<evidence type="ECO:0000256" key="4">
    <source>
        <dbReference type="ARBA" id="ARBA00022705"/>
    </source>
</evidence>
<dbReference type="EMBL" id="HBKN01029909">
    <property type="protein sequence ID" value="CAE2314219.1"/>
    <property type="molecule type" value="Transcribed_RNA"/>
</dbReference>
<dbReference type="Pfam" id="PF17657">
    <property type="entry name" value="DNA_pol3_finger"/>
    <property type="match status" value="1"/>
</dbReference>
<dbReference type="EMBL" id="HBKN01029912">
    <property type="protein sequence ID" value="CAE2314222.1"/>
    <property type="molecule type" value="Transcribed_RNA"/>
</dbReference>
<feature type="region of interest" description="Disordered" evidence="8">
    <location>
        <begin position="183"/>
        <end position="233"/>
    </location>
</feature>
<evidence type="ECO:0000256" key="7">
    <source>
        <dbReference type="ARBA" id="ARBA00023204"/>
    </source>
</evidence>
<keyword evidence="5" id="KW-0227">DNA damage</keyword>
<feature type="compositionally biased region" description="Basic and acidic residues" evidence="8">
    <location>
        <begin position="132"/>
        <end position="151"/>
    </location>
</feature>
<evidence type="ECO:0000256" key="8">
    <source>
        <dbReference type="SAM" id="MobiDB-lite"/>
    </source>
</evidence>
<protein>
    <submittedName>
        <fullName evidence="21">Uncharacterized protein</fullName>
    </submittedName>
</protein>
<proteinExistence type="predicted"/>
<evidence type="ECO:0000256" key="2">
    <source>
        <dbReference type="ARBA" id="ARBA00022679"/>
    </source>
</evidence>
<evidence type="ECO:0000313" key="16">
    <source>
        <dbReference type="EMBL" id="CAE2314208.1"/>
    </source>
</evidence>
<feature type="domain" description="Bacterial DNA polymerase III alpha subunit NTPase" evidence="10">
    <location>
        <begin position="338"/>
        <end position="467"/>
    </location>
</feature>
<evidence type="ECO:0000313" key="28">
    <source>
        <dbReference type="EMBL" id="CAE2314231.1"/>
    </source>
</evidence>
<keyword evidence="3" id="KW-0548">Nucleotidyltransferase</keyword>
<evidence type="ECO:0000313" key="13">
    <source>
        <dbReference type="EMBL" id="CAE2314204.1"/>
    </source>
</evidence>
<evidence type="ECO:0000313" key="23">
    <source>
        <dbReference type="EMBL" id="CAE2314222.1"/>
    </source>
</evidence>
<evidence type="ECO:0000313" key="24">
    <source>
        <dbReference type="EMBL" id="CAE2314226.1"/>
    </source>
</evidence>
<dbReference type="GO" id="GO:0008408">
    <property type="term" value="F:3'-5' exonuclease activity"/>
    <property type="evidence" value="ECO:0007669"/>
    <property type="project" value="InterPro"/>
</dbReference>
<dbReference type="InterPro" id="IPR040982">
    <property type="entry name" value="DNA_pol3_finger"/>
</dbReference>
<dbReference type="GO" id="GO:0006281">
    <property type="term" value="P:DNA repair"/>
    <property type="evidence" value="ECO:0007669"/>
    <property type="project" value="UniProtKB-KW"/>
</dbReference>
<feature type="region of interest" description="Disordered" evidence="8">
    <location>
        <begin position="127"/>
        <end position="151"/>
    </location>
</feature>
<dbReference type="EMBL" id="HBKN01029902">
    <property type="protein sequence ID" value="CAE2314207.1"/>
    <property type="molecule type" value="Transcribed_RNA"/>
</dbReference>
<dbReference type="EMBL" id="HBKN01029919">
    <property type="protein sequence ID" value="CAE2314231.1"/>
    <property type="molecule type" value="Transcribed_RNA"/>
</dbReference>
<evidence type="ECO:0000313" key="20">
    <source>
        <dbReference type="EMBL" id="CAE2314219.1"/>
    </source>
</evidence>
<dbReference type="EMBL" id="HBKN01029906">
    <property type="protein sequence ID" value="CAE2314214.1"/>
    <property type="molecule type" value="Transcribed_RNA"/>
</dbReference>
<dbReference type="EMBL" id="HBKN01029917">
    <property type="protein sequence ID" value="CAE2314229.1"/>
    <property type="molecule type" value="Transcribed_RNA"/>
</dbReference>
<evidence type="ECO:0000256" key="5">
    <source>
        <dbReference type="ARBA" id="ARBA00022763"/>
    </source>
</evidence>
<dbReference type="EMBL" id="HBKN01029908">
    <property type="protein sequence ID" value="CAE2314218.1"/>
    <property type="molecule type" value="Transcribed_RNA"/>
</dbReference>
<feature type="domain" description="DNA polymerase III alpha subunit finger" evidence="11">
    <location>
        <begin position="577"/>
        <end position="680"/>
    </location>
</feature>
<evidence type="ECO:0000259" key="11">
    <source>
        <dbReference type="Pfam" id="PF17657"/>
    </source>
</evidence>
<evidence type="ECO:0000256" key="9">
    <source>
        <dbReference type="SAM" id="SignalP"/>
    </source>
</evidence>
<keyword evidence="6" id="KW-0239">DNA-directed DNA polymerase</keyword>
<evidence type="ECO:0000313" key="27">
    <source>
        <dbReference type="EMBL" id="CAE2314230.1"/>
    </source>
</evidence>
<organism evidence="21">
    <name type="scientific">Guillardia theta</name>
    <name type="common">Cryptophyte</name>
    <name type="synonym">Cryptomonas phi</name>
    <dbReference type="NCBI Taxonomy" id="55529"/>
    <lineage>
        <taxon>Eukaryota</taxon>
        <taxon>Cryptophyceae</taxon>
        <taxon>Pyrenomonadales</taxon>
        <taxon>Geminigeraceae</taxon>
        <taxon>Guillardia</taxon>
    </lineage>
</organism>
<dbReference type="EMBL" id="HBKN01029901">
    <property type="protein sequence ID" value="CAE2314205.1"/>
    <property type="molecule type" value="Transcribed_RNA"/>
</dbReference>
<evidence type="ECO:0000313" key="12">
    <source>
        <dbReference type="EMBL" id="CAE2314203.1"/>
    </source>
</evidence>
<evidence type="ECO:0000259" key="10">
    <source>
        <dbReference type="Pfam" id="PF07733"/>
    </source>
</evidence>
<keyword evidence="1" id="KW-0963">Cytoplasm</keyword>
<dbReference type="AlphaFoldDB" id="A0A6U6BDC6"/>
<dbReference type="EMBL" id="HBKN01029904">
    <property type="protein sequence ID" value="CAE2314208.1"/>
    <property type="molecule type" value="Transcribed_RNA"/>
</dbReference>
<dbReference type="EMBL" id="HBKN01029905">
    <property type="protein sequence ID" value="CAE2314209.1"/>
    <property type="molecule type" value="Transcribed_RNA"/>
</dbReference>
<feature type="chain" id="PRO_5035677227" evidence="9">
    <location>
        <begin position="31"/>
        <end position="883"/>
    </location>
</feature>
<evidence type="ECO:0000313" key="22">
    <source>
        <dbReference type="EMBL" id="CAE2314221.1"/>
    </source>
</evidence>
<dbReference type="EMBL" id="HBKN01029915">
    <property type="protein sequence ID" value="CAE2314226.1"/>
    <property type="molecule type" value="Transcribed_RNA"/>
</dbReference>
<accession>A0A6U6BDC6</accession>
<dbReference type="InterPro" id="IPR004805">
    <property type="entry name" value="DnaE2/DnaE/PolC"/>
</dbReference>
<dbReference type="Pfam" id="PF07733">
    <property type="entry name" value="DNA_pol3_alpha"/>
    <property type="match status" value="1"/>
</dbReference>
<evidence type="ECO:0000313" key="25">
    <source>
        <dbReference type="EMBL" id="CAE2314227.1"/>
    </source>
</evidence>
<dbReference type="EMBL" id="HBKN01029911">
    <property type="protein sequence ID" value="CAE2314221.1"/>
    <property type="molecule type" value="Transcribed_RNA"/>
</dbReference>
<dbReference type="EMBL" id="HBKN01029916">
    <property type="protein sequence ID" value="CAE2314227.1"/>
    <property type="molecule type" value="Transcribed_RNA"/>
</dbReference>
<evidence type="ECO:0000313" key="15">
    <source>
        <dbReference type="EMBL" id="CAE2314207.1"/>
    </source>
</evidence>
<evidence type="ECO:0000313" key="17">
    <source>
        <dbReference type="EMBL" id="CAE2314209.1"/>
    </source>
</evidence>
<name>A0A6U6BDC6_GUITH</name>